<evidence type="ECO:0000256" key="1">
    <source>
        <dbReference type="SAM" id="Phobius"/>
    </source>
</evidence>
<dbReference type="HOGENOM" id="CLU_025462_3_0_1"/>
<proteinExistence type="predicted"/>
<dbReference type="KEGG" id="glz:GLAREA_11218"/>
<reference evidence="2 3" key="1">
    <citation type="journal article" date="2013" name="BMC Genomics">
        <title>Genomics-driven discovery of the pneumocandin biosynthetic gene cluster in the fungus Glarea lozoyensis.</title>
        <authorList>
            <person name="Chen L."/>
            <person name="Yue Q."/>
            <person name="Zhang X."/>
            <person name="Xiang M."/>
            <person name="Wang C."/>
            <person name="Li S."/>
            <person name="Che Y."/>
            <person name="Ortiz-Lopez F.J."/>
            <person name="Bills G.F."/>
            <person name="Liu X."/>
            <person name="An Z."/>
        </authorList>
    </citation>
    <scope>NUCLEOTIDE SEQUENCE [LARGE SCALE GENOMIC DNA]</scope>
    <source>
        <strain evidence="3">ATCC 20868 / MF5171</strain>
    </source>
</reference>
<dbReference type="Proteomes" id="UP000016922">
    <property type="component" value="Unassembled WGS sequence"/>
</dbReference>
<dbReference type="AlphaFoldDB" id="S3DEH3"/>
<keyword evidence="1" id="KW-0812">Transmembrane</keyword>
<keyword evidence="3" id="KW-1185">Reference proteome</keyword>
<dbReference type="InterPro" id="IPR021848">
    <property type="entry name" value="HODM_asu-like"/>
</dbReference>
<dbReference type="OMA" id="QFICARY"/>
<feature type="transmembrane region" description="Helical" evidence="1">
    <location>
        <begin position="6"/>
        <end position="27"/>
    </location>
</feature>
<dbReference type="RefSeq" id="XP_008077598.1">
    <property type="nucleotide sequence ID" value="XM_008079407.1"/>
</dbReference>
<dbReference type="Pfam" id="PF11927">
    <property type="entry name" value="HODM_asu-like"/>
    <property type="match status" value="1"/>
</dbReference>
<evidence type="ECO:0000313" key="2">
    <source>
        <dbReference type="EMBL" id="EPE35519.1"/>
    </source>
</evidence>
<dbReference type="eggNOG" id="ENOG502QQRB">
    <property type="taxonomic scope" value="Eukaryota"/>
</dbReference>
<dbReference type="STRING" id="1116229.S3DEH3"/>
<evidence type="ECO:0000313" key="3">
    <source>
        <dbReference type="Proteomes" id="UP000016922"/>
    </source>
</evidence>
<accession>S3DEH3</accession>
<gene>
    <name evidence="2" type="ORF">GLAREA_11218</name>
</gene>
<sequence>MAFIQSFPSYWVFGFGAVFLVSSLIALSRRQRVSVLDRFRFPRRRASGASTPPRSISPGNTEKKAAPAALDFVETFPPSLRSTLPQLAKSLPAVKKKILLSPEPAAGSFVKDLLPMTTSYMDTRSPKYTPTGLSTEEIIALGDFPAYDILTGVPNPSPFKEFNPLTAVTRPYRPLRWNYHQTMSLTKMEPDWWLEIDKTYPSMIAERQKLFRLHGNKVLDFLPGSELACKELMEQCLLFYCHRFPLHFSLSKDRKIFTNNLLNTTTEIKSQPPLHILLNNVPEDFAIVLRNEVDGMYYMRAGVICSSLGWNVSTKLGLQLRDIHGSIPDYKEKMQFSMDRYFSKMPTNAPIQRGSWGLEVGCPLFMPPGDPHEKLREVQSPDLKIEDCNLRVDWQTLRRMPLSGAIVFNFTALFTPVTEFRDEPKIPALLIKILREGKRSLMEYKNTWHVEHMVLPALEEWAREQVEKGVVKADWEVATLDESPYFEGWEEKWRRAQGY</sequence>
<keyword evidence="1" id="KW-1133">Transmembrane helix</keyword>
<dbReference type="GeneID" id="19470260"/>
<protein>
    <recommendedName>
        <fullName evidence="4">Alpha-1,2-mannosyltransferase</fullName>
    </recommendedName>
</protein>
<dbReference type="OrthoDB" id="5043642at2759"/>
<keyword evidence="1" id="KW-0472">Membrane</keyword>
<dbReference type="EMBL" id="KE145354">
    <property type="protein sequence ID" value="EPE35519.1"/>
    <property type="molecule type" value="Genomic_DNA"/>
</dbReference>
<name>S3DEH3_GLAL2</name>
<organism evidence="2 3">
    <name type="scientific">Glarea lozoyensis (strain ATCC 20868 / MF5171)</name>
    <dbReference type="NCBI Taxonomy" id="1116229"/>
    <lineage>
        <taxon>Eukaryota</taxon>
        <taxon>Fungi</taxon>
        <taxon>Dikarya</taxon>
        <taxon>Ascomycota</taxon>
        <taxon>Pezizomycotina</taxon>
        <taxon>Leotiomycetes</taxon>
        <taxon>Helotiales</taxon>
        <taxon>Helotiaceae</taxon>
        <taxon>Glarea</taxon>
    </lineage>
</organism>
<evidence type="ECO:0008006" key="4">
    <source>
        <dbReference type="Google" id="ProtNLM"/>
    </source>
</evidence>